<dbReference type="SUPFAM" id="SSF52172">
    <property type="entry name" value="CheY-like"/>
    <property type="match status" value="1"/>
</dbReference>
<evidence type="ECO:0000256" key="1">
    <source>
        <dbReference type="ARBA" id="ARBA00022553"/>
    </source>
</evidence>
<feature type="modified residue" description="4-aspartylphosphate" evidence="2">
    <location>
        <position position="57"/>
    </location>
</feature>
<gene>
    <name evidence="4" type="ORF">E6K81_07370</name>
</gene>
<dbReference type="GO" id="GO:0000160">
    <property type="term" value="P:phosphorelay signal transduction system"/>
    <property type="evidence" value="ECO:0007669"/>
    <property type="project" value="InterPro"/>
</dbReference>
<dbReference type="AlphaFoldDB" id="A0A538U990"/>
<dbReference type="PANTHER" id="PTHR44591">
    <property type="entry name" value="STRESS RESPONSE REGULATOR PROTEIN 1"/>
    <property type="match status" value="1"/>
</dbReference>
<dbReference type="PROSITE" id="PS50110">
    <property type="entry name" value="RESPONSE_REGULATORY"/>
    <property type="match status" value="1"/>
</dbReference>
<accession>A0A538U990</accession>
<dbReference type="InterPro" id="IPR001789">
    <property type="entry name" value="Sig_transdc_resp-reg_receiver"/>
</dbReference>
<protein>
    <submittedName>
        <fullName evidence="4">Bifunctional response regulator/alkaline phosphatase family protein</fullName>
    </submittedName>
</protein>
<dbReference type="SMART" id="SM00448">
    <property type="entry name" value="REC"/>
    <property type="match status" value="1"/>
</dbReference>
<dbReference type="SUPFAM" id="SSF53649">
    <property type="entry name" value="Alkaline phosphatase-like"/>
    <property type="match status" value="1"/>
</dbReference>
<comment type="caution">
    <text evidence="4">The sequence shown here is derived from an EMBL/GenBank/DDBJ whole genome shotgun (WGS) entry which is preliminary data.</text>
</comment>
<dbReference type="Proteomes" id="UP000319771">
    <property type="component" value="Unassembled WGS sequence"/>
</dbReference>
<evidence type="ECO:0000313" key="5">
    <source>
        <dbReference type="Proteomes" id="UP000319771"/>
    </source>
</evidence>
<dbReference type="InterPro" id="IPR011006">
    <property type="entry name" value="CheY-like_superfamily"/>
</dbReference>
<reference evidence="4 5" key="1">
    <citation type="journal article" date="2019" name="Nat. Microbiol.">
        <title>Mediterranean grassland soil C-N compound turnover is dependent on rainfall and depth, and is mediated by genomically divergent microorganisms.</title>
        <authorList>
            <person name="Diamond S."/>
            <person name="Andeer P.F."/>
            <person name="Li Z."/>
            <person name="Crits-Christoph A."/>
            <person name="Burstein D."/>
            <person name="Anantharaman K."/>
            <person name="Lane K.R."/>
            <person name="Thomas B.C."/>
            <person name="Pan C."/>
            <person name="Northen T.R."/>
            <person name="Banfield J.F."/>
        </authorList>
    </citation>
    <scope>NUCLEOTIDE SEQUENCE [LARGE SCALE GENOMIC DNA]</scope>
    <source>
        <strain evidence="4">WS_11</strain>
    </source>
</reference>
<dbReference type="InterPro" id="IPR017850">
    <property type="entry name" value="Alkaline_phosphatase_core_sf"/>
</dbReference>
<dbReference type="Gene3D" id="3.40.50.2300">
    <property type="match status" value="1"/>
</dbReference>
<evidence type="ECO:0000256" key="2">
    <source>
        <dbReference type="PROSITE-ProRule" id="PRU00169"/>
    </source>
</evidence>
<keyword evidence="1 2" id="KW-0597">Phosphoprotein</keyword>
<dbReference type="PANTHER" id="PTHR44591:SF3">
    <property type="entry name" value="RESPONSE REGULATORY DOMAIN-CONTAINING PROTEIN"/>
    <property type="match status" value="1"/>
</dbReference>
<proteinExistence type="predicted"/>
<organism evidence="4 5">
    <name type="scientific">Eiseniibacteriota bacterium</name>
    <dbReference type="NCBI Taxonomy" id="2212470"/>
    <lineage>
        <taxon>Bacteria</taxon>
        <taxon>Candidatus Eiseniibacteriota</taxon>
    </lineage>
</organism>
<dbReference type="CDD" id="cd00156">
    <property type="entry name" value="REC"/>
    <property type="match status" value="1"/>
</dbReference>
<dbReference type="Pfam" id="PF00072">
    <property type="entry name" value="Response_reg"/>
    <property type="match status" value="1"/>
</dbReference>
<dbReference type="EMBL" id="VBPB01000107">
    <property type="protein sequence ID" value="TMQ72461.1"/>
    <property type="molecule type" value="Genomic_DNA"/>
</dbReference>
<feature type="domain" description="Response regulatory" evidence="3">
    <location>
        <begin position="8"/>
        <end position="122"/>
    </location>
</feature>
<evidence type="ECO:0000259" key="3">
    <source>
        <dbReference type="PROSITE" id="PS50110"/>
    </source>
</evidence>
<dbReference type="InterPro" id="IPR050595">
    <property type="entry name" value="Bact_response_regulator"/>
</dbReference>
<sequence length="523" mass="60276">MPDDTRRRILWADDEIDLLRPHIRMLEQKGYAVTAVPTGEDALSALGQERFDIVLLDEMMPGMGGLATLDAIHAKDLQVPVILVTKSEEEALMEEAIGKRITDYLIKPVNPSQVYLACKRVLDTGRLQESRRARDYAGEMQRWQGIDVRGLDWDGWVELATDVARWDVRFDDLHEEGLQQAHLDFRRALNIEFGRFVESGYGNWVHGGDPRPPLSSDVVRRSVLPHLREGRRVVFIVIDCMRLDQWFTLEPLLDDYFDIHRDFYCSILPTATPYARNAIFSGLLPAGLREKHPDLWQENSNDERTKNRYERQLMDFQLEREKATPTRPVKYMKIYDADEAHATVRQISSFRELALVSMVFNFIDILAHGRSESDILQELAPDEAAFRSVMKAWFTHSPLFDILRALSRQDCTVVITTDHGAVLAKRAALVYGNRDTSSSLRYKFGLNLNCDPKQAVILRKPMDFMLPDDGINKNYVLAREDFYFVYPTRFHEFERQYRGSLQHGGISVEEMILPIATLTPRGR</sequence>
<evidence type="ECO:0000313" key="4">
    <source>
        <dbReference type="EMBL" id="TMQ72461.1"/>
    </source>
</evidence>
<dbReference type="Pfam" id="PF08665">
    <property type="entry name" value="PglZ"/>
    <property type="match status" value="1"/>
</dbReference>
<name>A0A538U990_UNCEI</name>